<reference evidence="2 3" key="1">
    <citation type="submission" date="2019-07" db="EMBL/GenBank/DDBJ databases">
        <title>Reinekea sp. strain SSH23 genome sequencing and assembly.</title>
        <authorList>
            <person name="Kim I."/>
        </authorList>
    </citation>
    <scope>NUCLEOTIDE SEQUENCE [LARGE SCALE GENOMIC DNA]</scope>
    <source>
        <strain evidence="2 3">SSH23</strain>
    </source>
</reference>
<dbReference type="SUPFAM" id="SSF81901">
    <property type="entry name" value="HCP-like"/>
    <property type="match status" value="1"/>
</dbReference>
<accession>A0A5C8Z7B6</accession>
<dbReference type="OrthoDB" id="6114904at2"/>
<evidence type="ECO:0000256" key="1">
    <source>
        <dbReference type="SAM" id="SignalP"/>
    </source>
</evidence>
<gene>
    <name evidence="2" type="ORF">FME95_00700</name>
</gene>
<evidence type="ECO:0000313" key="2">
    <source>
        <dbReference type="EMBL" id="TXR53128.1"/>
    </source>
</evidence>
<name>A0A5C8Z7B6_9GAMM</name>
<dbReference type="InterPro" id="IPR011990">
    <property type="entry name" value="TPR-like_helical_dom_sf"/>
</dbReference>
<dbReference type="AlphaFoldDB" id="A0A5C8Z7B6"/>
<proteinExistence type="predicted"/>
<keyword evidence="1" id="KW-0732">Signal</keyword>
<evidence type="ECO:0000313" key="3">
    <source>
        <dbReference type="Proteomes" id="UP000321764"/>
    </source>
</evidence>
<comment type="caution">
    <text evidence="2">The sequence shown here is derived from an EMBL/GenBank/DDBJ whole genome shotgun (WGS) entry which is preliminary data.</text>
</comment>
<feature type="signal peptide" evidence="1">
    <location>
        <begin position="1"/>
        <end position="21"/>
    </location>
</feature>
<dbReference type="Proteomes" id="UP000321764">
    <property type="component" value="Unassembled WGS sequence"/>
</dbReference>
<organism evidence="2 3">
    <name type="scientific">Reinekea thalattae</name>
    <dbReference type="NCBI Taxonomy" id="2593301"/>
    <lineage>
        <taxon>Bacteria</taxon>
        <taxon>Pseudomonadati</taxon>
        <taxon>Pseudomonadota</taxon>
        <taxon>Gammaproteobacteria</taxon>
        <taxon>Oceanospirillales</taxon>
        <taxon>Saccharospirillaceae</taxon>
        <taxon>Reinekea</taxon>
    </lineage>
</organism>
<dbReference type="Gene3D" id="1.25.40.10">
    <property type="entry name" value="Tetratricopeptide repeat domain"/>
    <property type="match status" value="2"/>
</dbReference>
<dbReference type="RefSeq" id="WP_147712206.1">
    <property type="nucleotide sequence ID" value="NZ_VKAD01000001.1"/>
</dbReference>
<keyword evidence="3" id="KW-1185">Reference proteome</keyword>
<feature type="chain" id="PRO_5023031714" evidence="1">
    <location>
        <begin position="22"/>
        <end position="596"/>
    </location>
</feature>
<sequence length="596" mass="69307">MKIMMTMFFVSVLALSGFSSASNQGDSVLTQQDPKEVLIERANSGDVEAMIELDERFLFHQYLPGLILYKEWYDIVLESTDADAIYLYASMYIKYQDMYFDGMIKYLDLLDRAQQLGSNEAFYQLVNMYESVHTVGVFGTGYPGSDEVYFYNNRKVFNDDYSLEDLHIDLIETSSVERLDDLYEYYRTNNGSKELAKKLAEDIKDKLKDEGFSLTLEPAYEAFFDKRISEQKKAKLIDDLLLSDNKKVILFAAGRLRYSNPDKSIEFYEKSLSLDLTERERLISYSVITHIYKKAKDEASLVYFTEKEIEDIGGYNATSDLLEIYQKDAESKQKYEDNFNRIEPYILKDPNAKRALADYLYKSGLRSVGVSMLEELANQGDDEAIVSLAKKTNDKAISDKWLKHILDSNNPKLMLEVSEGHHYYEKGLLKAIYDQTISNGYIYYLRDSYFAFYNEDEAYAIDSMRQLIEAGDAESISNFVSQYDSYDDILKQEYTAYVEDLYQELVEADNLRVIHDFALMHYKSQYFLNKRLGDPKEALKYFEKSADLGNDFAVYQMARFYKYGDETLGIRPNSRKAKFYLKRLESIGADNRIKRL</sequence>
<dbReference type="EMBL" id="VKAD01000001">
    <property type="protein sequence ID" value="TXR53128.1"/>
    <property type="molecule type" value="Genomic_DNA"/>
</dbReference>
<protein>
    <submittedName>
        <fullName evidence="2">Sel1 repeat family protein</fullName>
    </submittedName>
</protein>